<evidence type="ECO:0000313" key="3">
    <source>
        <dbReference type="Proteomes" id="UP000182692"/>
    </source>
</evidence>
<evidence type="ECO:0000256" key="1">
    <source>
        <dbReference type="SAM" id="Phobius"/>
    </source>
</evidence>
<dbReference type="AlphaFoldDB" id="A0A1I5K6G8"/>
<organism evidence="2 3">
    <name type="scientific">Enterovibrio norvegicus DSM 15893</name>
    <dbReference type="NCBI Taxonomy" id="1121869"/>
    <lineage>
        <taxon>Bacteria</taxon>
        <taxon>Pseudomonadati</taxon>
        <taxon>Pseudomonadota</taxon>
        <taxon>Gammaproteobacteria</taxon>
        <taxon>Vibrionales</taxon>
        <taxon>Vibrionaceae</taxon>
        <taxon>Enterovibrio</taxon>
    </lineage>
</organism>
<feature type="transmembrane region" description="Helical" evidence="1">
    <location>
        <begin position="48"/>
        <end position="65"/>
    </location>
</feature>
<proteinExistence type="predicted"/>
<dbReference type="Proteomes" id="UP000182692">
    <property type="component" value="Unassembled WGS sequence"/>
</dbReference>
<protein>
    <submittedName>
        <fullName evidence="2">Uncharacterized protein</fullName>
    </submittedName>
</protein>
<feature type="transmembrane region" description="Helical" evidence="1">
    <location>
        <begin position="12"/>
        <end position="28"/>
    </location>
</feature>
<dbReference type="OrthoDB" id="5917916at2"/>
<keyword evidence="1" id="KW-0812">Transmembrane</keyword>
<dbReference type="GeneID" id="35872807"/>
<keyword evidence="1" id="KW-0472">Membrane</keyword>
<sequence length="75" mass="8289">MSNKLNVKKRYIVPAAFFSLYLLNVVYTKIQLVSGETSIIRVNDVGEFILLILTALTFVVAMLLAEKDASGHSAE</sequence>
<gene>
    <name evidence="2" type="ORF">SAMN03084138_00486</name>
</gene>
<keyword evidence="1" id="KW-1133">Transmembrane helix</keyword>
<reference evidence="2 3" key="1">
    <citation type="submission" date="2016-10" db="EMBL/GenBank/DDBJ databases">
        <authorList>
            <person name="de Groot N.N."/>
        </authorList>
    </citation>
    <scope>NUCLEOTIDE SEQUENCE [LARGE SCALE GENOMIC DNA]</scope>
    <source>
        <strain evidence="2 3">DSM 15893</strain>
    </source>
</reference>
<evidence type="ECO:0000313" key="2">
    <source>
        <dbReference type="EMBL" id="SFO80635.1"/>
    </source>
</evidence>
<dbReference type="EMBL" id="FOWR01000003">
    <property type="protein sequence ID" value="SFO80635.1"/>
    <property type="molecule type" value="Genomic_DNA"/>
</dbReference>
<name>A0A1I5K6G8_9GAMM</name>
<dbReference type="STRING" id="1121869.SAMN03084138_00486"/>
<dbReference type="RefSeq" id="WP_017016432.1">
    <property type="nucleotide sequence ID" value="NZ_FOWR01000003.1"/>
</dbReference>
<accession>A0A1I5K6G8</accession>